<dbReference type="SMART" id="SM00351">
    <property type="entry name" value="PAX"/>
    <property type="match status" value="1"/>
</dbReference>
<keyword evidence="11" id="KW-1185">Reference proteome</keyword>
<dbReference type="SUPFAM" id="SSF46689">
    <property type="entry name" value="Homeodomain-like"/>
    <property type="match status" value="1"/>
</dbReference>
<keyword evidence="2" id="KW-0217">Developmental protein</keyword>
<keyword evidence="6" id="KW-0804">Transcription</keyword>
<dbReference type="InterPro" id="IPR009057">
    <property type="entry name" value="Homeodomain-like_sf"/>
</dbReference>
<sequence length="627" mass="68020">MFHLLYKMSLYFIPHIDHSSMFQTSHKLNIFGNIDIGCGLHGKELESGHGGVNQLGGVFVNGRPLPDVVRQRIVELAHQGVRPCDISRQLRVSHGCVSKILGRYYETGSIKPGVIGGSKPKVATPKVVDAITRYKLENPTMFAWEIRDRLLAEGICSSENVPSVSSINRIVRNKAADRAKYSPSGQTSPSMSNAGSPPLTQTSSPNGDALQRQGTYSISGILGIPNQNAQNMADPNGAKRKREDQPVSNGHEPEIKTEPISTNNNLDMWYASRPTKIARPDDDNTTDPHQQGTQIANGAHIYPVGPPQPAHPPSYDTQFISTGATTTASDINKGVEYSISSPAIATVTHSESSHPTSNNYPPTIETVATLAPESSIPQDIKPVIIVATSDVQVANVQSEEFDEGTNPLNWSLEKGQPGSIIPGQNLCLLQTFIFYLLFKYKLVFSQKILWNNLFSITEEALNWSSLFIVANNNNNNNNTTSNNNNTPSPKPGTPSSQGGGSLTELKPVQPTITQSYTQLPPFTGQFSSQANNYNSTHPTYQGQPVVGTVVPPIVISGAQYNTGNIPSGEYYNSVPYTQYNTTPYTDPAWTAMRYGPSGIINAPYYYPPTVSGRTEPNTTTAASPSKT</sequence>
<evidence type="ECO:0000313" key="10">
    <source>
        <dbReference type="EMBL" id="KAJ8318750.1"/>
    </source>
</evidence>
<proteinExistence type="predicted"/>
<feature type="region of interest" description="Disordered" evidence="8">
    <location>
        <begin position="477"/>
        <end position="505"/>
    </location>
</feature>
<name>A0ABQ9FSQ5_TEGGR</name>
<comment type="subcellular location">
    <subcellularLocation>
        <location evidence="1">Nucleus</location>
    </subcellularLocation>
</comment>
<organism evidence="10 11">
    <name type="scientific">Tegillarca granosa</name>
    <name type="common">Malaysian cockle</name>
    <name type="synonym">Anadara granosa</name>
    <dbReference type="NCBI Taxonomy" id="220873"/>
    <lineage>
        <taxon>Eukaryota</taxon>
        <taxon>Metazoa</taxon>
        <taxon>Spiralia</taxon>
        <taxon>Lophotrochozoa</taxon>
        <taxon>Mollusca</taxon>
        <taxon>Bivalvia</taxon>
        <taxon>Autobranchia</taxon>
        <taxon>Pteriomorphia</taxon>
        <taxon>Arcoida</taxon>
        <taxon>Arcoidea</taxon>
        <taxon>Arcidae</taxon>
        <taxon>Tegillarca</taxon>
    </lineage>
</organism>
<evidence type="ECO:0000256" key="7">
    <source>
        <dbReference type="ARBA" id="ARBA00023242"/>
    </source>
</evidence>
<evidence type="ECO:0000256" key="4">
    <source>
        <dbReference type="ARBA" id="ARBA00023015"/>
    </source>
</evidence>
<dbReference type="PRINTS" id="PR00027">
    <property type="entry name" value="PAIREDBOX"/>
</dbReference>
<evidence type="ECO:0000259" key="9">
    <source>
        <dbReference type="PROSITE" id="PS51057"/>
    </source>
</evidence>
<evidence type="ECO:0000313" key="11">
    <source>
        <dbReference type="Proteomes" id="UP001217089"/>
    </source>
</evidence>
<evidence type="ECO:0000256" key="3">
    <source>
        <dbReference type="ARBA" id="ARBA00022724"/>
    </source>
</evidence>
<evidence type="ECO:0000256" key="8">
    <source>
        <dbReference type="SAM" id="MobiDB-lite"/>
    </source>
</evidence>
<feature type="compositionally biased region" description="Polar residues" evidence="8">
    <location>
        <begin position="183"/>
        <end position="218"/>
    </location>
</feature>
<comment type="caution">
    <text evidence="10">The sequence shown here is derived from an EMBL/GenBank/DDBJ whole genome shotgun (WGS) entry which is preliminary data.</text>
</comment>
<feature type="compositionally biased region" description="Basic and acidic residues" evidence="8">
    <location>
        <begin position="241"/>
        <end position="257"/>
    </location>
</feature>
<dbReference type="InterPro" id="IPR043182">
    <property type="entry name" value="PAIRED_DNA-bd_dom"/>
</dbReference>
<dbReference type="PROSITE" id="PS00034">
    <property type="entry name" value="PAIRED_1"/>
    <property type="match status" value="1"/>
</dbReference>
<dbReference type="PANTHER" id="PTHR45636">
    <property type="entry name" value="PAIRED BOX PROTEIN PAX-6-RELATED-RELATED"/>
    <property type="match status" value="1"/>
</dbReference>
<reference evidence="10 11" key="1">
    <citation type="submission" date="2022-12" db="EMBL/GenBank/DDBJ databases">
        <title>Chromosome-level genome of Tegillarca granosa.</title>
        <authorList>
            <person name="Kim J."/>
        </authorList>
    </citation>
    <scope>NUCLEOTIDE SEQUENCE [LARGE SCALE GENOMIC DNA]</scope>
    <source>
        <strain evidence="10">Teg-2019</strain>
        <tissue evidence="10">Adductor muscle</tissue>
    </source>
</reference>
<dbReference type="InterPro" id="IPR001523">
    <property type="entry name" value="Paired_dom"/>
</dbReference>
<accession>A0ABQ9FSQ5</accession>
<keyword evidence="3" id="KW-0563">Paired box</keyword>
<gene>
    <name evidence="10" type="ORF">KUTeg_003841</name>
</gene>
<dbReference type="Proteomes" id="UP001217089">
    <property type="component" value="Unassembled WGS sequence"/>
</dbReference>
<dbReference type="PANTHER" id="PTHR45636:SF41">
    <property type="entry name" value="PAIRED BOX PROTEIN PAX-6-RELATED"/>
    <property type="match status" value="1"/>
</dbReference>
<keyword evidence="4" id="KW-0805">Transcription regulation</keyword>
<feature type="compositionally biased region" description="Low complexity" evidence="8">
    <location>
        <begin position="477"/>
        <end position="487"/>
    </location>
</feature>
<dbReference type="Pfam" id="PF00292">
    <property type="entry name" value="PAX"/>
    <property type="match status" value="1"/>
</dbReference>
<feature type="region of interest" description="Disordered" evidence="8">
    <location>
        <begin position="177"/>
        <end position="265"/>
    </location>
</feature>
<dbReference type="Gene3D" id="1.10.10.10">
    <property type="entry name" value="Winged helix-like DNA-binding domain superfamily/Winged helix DNA-binding domain"/>
    <property type="match status" value="2"/>
</dbReference>
<feature type="domain" description="Paired" evidence="9">
    <location>
        <begin position="48"/>
        <end position="174"/>
    </location>
</feature>
<evidence type="ECO:0000256" key="2">
    <source>
        <dbReference type="ARBA" id="ARBA00022473"/>
    </source>
</evidence>
<evidence type="ECO:0000256" key="5">
    <source>
        <dbReference type="ARBA" id="ARBA00023125"/>
    </source>
</evidence>
<dbReference type="EMBL" id="JARBDR010000214">
    <property type="protein sequence ID" value="KAJ8318750.1"/>
    <property type="molecule type" value="Genomic_DNA"/>
</dbReference>
<dbReference type="PROSITE" id="PS51057">
    <property type="entry name" value="PAIRED_2"/>
    <property type="match status" value="1"/>
</dbReference>
<protein>
    <recommendedName>
        <fullName evidence="9">Paired domain-containing protein</fullName>
    </recommendedName>
</protein>
<keyword evidence="7" id="KW-0539">Nucleus</keyword>
<evidence type="ECO:0000256" key="6">
    <source>
        <dbReference type="ARBA" id="ARBA00023163"/>
    </source>
</evidence>
<dbReference type="CDD" id="cd00131">
    <property type="entry name" value="PAX"/>
    <property type="match status" value="1"/>
</dbReference>
<dbReference type="InterPro" id="IPR036388">
    <property type="entry name" value="WH-like_DNA-bd_sf"/>
</dbReference>
<keyword evidence="5" id="KW-0238">DNA-binding</keyword>
<dbReference type="InterPro" id="IPR043565">
    <property type="entry name" value="PAX_fam"/>
</dbReference>
<evidence type="ECO:0000256" key="1">
    <source>
        <dbReference type="ARBA" id="ARBA00004123"/>
    </source>
</evidence>